<feature type="domain" description="Major facilitator superfamily (MFS) profile" evidence="10">
    <location>
        <begin position="56"/>
        <end position="539"/>
    </location>
</feature>
<dbReference type="InterPro" id="IPR011701">
    <property type="entry name" value="MFS"/>
</dbReference>
<feature type="transmembrane region" description="Helical" evidence="9">
    <location>
        <begin position="55"/>
        <end position="78"/>
    </location>
</feature>
<dbReference type="PROSITE" id="PS50850">
    <property type="entry name" value="MFS"/>
    <property type="match status" value="1"/>
</dbReference>
<dbReference type="InterPro" id="IPR004638">
    <property type="entry name" value="EmrB-like"/>
</dbReference>
<dbReference type="SUPFAM" id="SSF103473">
    <property type="entry name" value="MFS general substrate transporter"/>
    <property type="match status" value="1"/>
</dbReference>
<proteinExistence type="inferred from homology"/>
<keyword evidence="7 9" id="KW-0472">Membrane</keyword>
<dbReference type="PANTHER" id="PTHR23501">
    <property type="entry name" value="MAJOR FACILITATOR SUPERFAMILY"/>
    <property type="match status" value="1"/>
</dbReference>
<keyword evidence="12" id="KW-1185">Reference proteome</keyword>
<feature type="transmembrane region" description="Helical" evidence="9">
    <location>
        <begin position="409"/>
        <end position="435"/>
    </location>
</feature>
<name>A0A5C3N082_9AGAM</name>
<feature type="transmembrane region" description="Helical" evidence="9">
    <location>
        <begin position="315"/>
        <end position="335"/>
    </location>
</feature>
<dbReference type="OrthoDB" id="10021397at2759"/>
<dbReference type="Pfam" id="PF07690">
    <property type="entry name" value="MFS_1"/>
    <property type="match status" value="1"/>
</dbReference>
<evidence type="ECO:0000256" key="8">
    <source>
        <dbReference type="SAM" id="MobiDB-lite"/>
    </source>
</evidence>
<dbReference type="EMBL" id="ML213513">
    <property type="protein sequence ID" value="TFK50442.1"/>
    <property type="molecule type" value="Genomic_DNA"/>
</dbReference>
<keyword evidence="4" id="KW-1003">Cell membrane</keyword>
<feature type="transmembrane region" description="Helical" evidence="9">
    <location>
        <begin position="447"/>
        <end position="466"/>
    </location>
</feature>
<dbReference type="AlphaFoldDB" id="A0A5C3N082"/>
<evidence type="ECO:0000313" key="11">
    <source>
        <dbReference type="EMBL" id="TFK50442.1"/>
    </source>
</evidence>
<feature type="transmembrane region" description="Helical" evidence="9">
    <location>
        <begin position="277"/>
        <end position="294"/>
    </location>
</feature>
<feature type="transmembrane region" description="Helical" evidence="9">
    <location>
        <begin position="90"/>
        <end position="109"/>
    </location>
</feature>
<dbReference type="GO" id="GO:0005886">
    <property type="term" value="C:plasma membrane"/>
    <property type="evidence" value="ECO:0007669"/>
    <property type="project" value="UniProtKB-SubCell"/>
</dbReference>
<organism evidence="11 12">
    <name type="scientific">Heliocybe sulcata</name>
    <dbReference type="NCBI Taxonomy" id="5364"/>
    <lineage>
        <taxon>Eukaryota</taxon>
        <taxon>Fungi</taxon>
        <taxon>Dikarya</taxon>
        <taxon>Basidiomycota</taxon>
        <taxon>Agaricomycotina</taxon>
        <taxon>Agaricomycetes</taxon>
        <taxon>Gloeophyllales</taxon>
        <taxon>Gloeophyllaceae</taxon>
        <taxon>Heliocybe</taxon>
    </lineage>
</organism>
<evidence type="ECO:0000256" key="9">
    <source>
        <dbReference type="SAM" id="Phobius"/>
    </source>
</evidence>
<dbReference type="InterPro" id="IPR036259">
    <property type="entry name" value="MFS_trans_sf"/>
</dbReference>
<feature type="transmembrane region" description="Helical" evidence="9">
    <location>
        <begin position="179"/>
        <end position="199"/>
    </location>
</feature>
<feature type="transmembrane region" description="Helical" evidence="9">
    <location>
        <begin position="243"/>
        <end position="265"/>
    </location>
</feature>
<comment type="subcellular location">
    <subcellularLocation>
        <location evidence="1">Cell membrane</location>
        <topology evidence="1">Multi-pass membrane protein</topology>
    </subcellularLocation>
</comment>
<comment type="similarity">
    <text evidence="2">Belongs to the major facilitator superfamily.</text>
</comment>
<evidence type="ECO:0000313" key="12">
    <source>
        <dbReference type="Proteomes" id="UP000305948"/>
    </source>
</evidence>
<dbReference type="NCBIfam" id="TIGR00711">
    <property type="entry name" value="efflux_EmrB"/>
    <property type="match status" value="1"/>
</dbReference>
<dbReference type="STRING" id="5364.A0A5C3N082"/>
<protein>
    <submittedName>
        <fullName evidence="11">MFS general substrate transporter</fullName>
    </submittedName>
</protein>
<evidence type="ECO:0000256" key="3">
    <source>
        <dbReference type="ARBA" id="ARBA00022448"/>
    </source>
</evidence>
<dbReference type="Gene3D" id="1.20.1720.10">
    <property type="entry name" value="Multidrug resistance protein D"/>
    <property type="match status" value="1"/>
</dbReference>
<reference evidence="11 12" key="1">
    <citation type="journal article" date="2019" name="Nat. Ecol. Evol.">
        <title>Megaphylogeny resolves global patterns of mushroom evolution.</title>
        <authorList>
            <person name="Varga T."/>
            <person name="Krizsan K."/>
            <person name="Foldi C."/>
            <person name="Dima B."/>
            <person name="Sanchez-Garcia M."/>
            <person name="Sanchez-Ramirez S."/>
            <person name="Szollosi G.J."/>
            <person name="Szarkandi J.G."/>
            <person name="Papp V."/>
            <person name="Albert L."/>
            <person name="Andreopoulos W."/>
            <person name="Angelini C."/>
            <person name="Antonin V."/>
            <person name="Barry K.W."/>
            <person name="Bougher N.L."/>
            <person name="Buchanan P."/>
            <person name="Buyck B."/>
            <person name="Bense V."/>
            <person name="Catcheside P."/>
            <person name="Chovatia M."/>
            <person name="Cooper J."/>
            <person name="Damon W."/>
            <person name="Desjardin D."/>
            <person name="Finy P."/>
            <person name="Geml J."/>
            <person name="Haridas S."/>
            <person name="Hughes K."/>
            <person name="Justo A."/>
            <person name="Karasinski D."/>
            <person name="Kautmanova I."/>
            <person name="Kiss B."/>
            <person name="Kocsube S."/>
            <person name="Kotiranta H."/>
            <person name="LaButti K.M."/>
            <person name="Lechner B.E."/>
            <person name="Liimatainen K."/>
            <person name="Lipzen A."/>
            <person name="Lukacs Z."/>
            <person name="Mihaltcheva S."/>
            <person name="Morgado L.N."/>
            <person name="Niskanen T."/>
            <person name="Noordeloos M.E."/>
            <person name="Ohm R.A."/>
            <person name="Ortiz-Santana B."/>
            <person name="Ovrebo C."/>
            <person name="Racz N."/>
            <person name="Riley R."/>
            <person name="Savchenko A."/>
            <person name="Shiryaev A."/>
            <person name="Soop K."/>
            <person name="Spirin V."/>
            <person name="Szebenyi C."/>
            <person name="Tomsovsky M."/>
            <person name="Tulloss R.E."/>
            <person name="Uehling J."/>
            <person name="Grigoriev I.V."/>
            <person name="Vagvolgyi C."/>
            <person name="Papp T."/>
            <person name="Martin F.M."/>
            <person name="Miettinen O."/>
            <person name="Hibbett D.S."/>
            <person name="Nagy L.G."/>
        </authorList>
    </citation>
    <scope>NUCLEOTIDE SEQUENCE [LARGE SCALE GENOMIC DNA]</scope>
    <source>
        <strain evidence="11 12">OMC1185</strain>
    </source>
</reference>
<evidence type="ECO:0000256" key="2">
    <source>
        <dbReference type="ARBA" id="ARBA00008335"/>
    </source>
</evidence>
<evidence type="ECO:0000256" key="5">
    <source>
        <dbReference type="ARBA" id="ARBA00022692"/>
    </source>
</evidence>
<feature type="region of interest" description="Disordered" evidence="8">
    <location>
        <begin position="542"/>
        <end position="569"/>
    </location>
</feature>
<feature type="transmembrane region" description="Helical" evidence="9">
    <location>
        <begin position="121"/>
        <end position="144"/>
    </location>
</feature>
<evidence type="ECO:0000256" key="4">
    <source>
        <dbReference type="ARBA" id="ARBA00022475"/>
    </source>
</evidence>
<evidence type="ECO:0000256" key="6">
    <source>
        <dbReference type="ARBA" id="ARBA00022989"/>
    </source>
</evidence>
<dbReference type="Proteomes" id="UP000305948">
    <property type="component" value="Unassembled WGS sequence"/>
</dbReference>
<feature type="transmembrane region" description="Helical" evidence="9">
    <location>
        <begin position="211"/>
        <end position="231"/>
    </location>
</feature>
<dbReference type="InterPro" id="IPR020846">
    <property type="entry name" value="MFS_dom"/>
</dbReference>
<feature type="transmembrane region" description="Helical" evidence="9">
    <location>
        <begin position="513"/>
        <end position="532"/>
    </location>
</feature>
<dbReference type="GO" id="GO:0022857">
    <property type="term" value="F:transmembrane transporter activity"/>
    <property type="evidence" value="ECO:0007669"/>
    <property type="project" value="InterPro"/>
</dbReference>
<evidence type="ECO:0000256" key="7">
    <source>
        <dbReference type="ARBA" id="ARBA00023136"/>
    </source>
</evidence>
<keyword evidence="6 9" id="KW-1133">Transmembrane helix</keyword>
<gene>
    <name evidence="11" type="ORF">OE88DRAFT_1660841</name>
</gene>
<accession>A0A5C3N082</accession>
<dbReference type="CDD" id="cd17502">
    <property type="entry name" value="MFS_Azr1_MDR_like"/>
    <property type="match status" value="1"/>
</dbReference>
<feature type="transmembrane region" description="Helical" evidence="9">
    <location>
        <begin position="379"/>
        <end position="397"/>
    </location>
</feature>
<evidence type="ECO:0000259" key="10">
    <source>
        <dbReference type="PROSITE" id="PS50850"/>
    </source>
</evidence>
<evidence type="ECO:0000256" key="1">
    <source>
        <dbReference type="ARBA" id="ARBA00004651"/>
    </source>
</evidence>
<sequence>MNRLNDIEVVATQEEKNGTTAISSNALELGGQPEDSQAKQISTDGLSIPYNNMKIVFPGILLAVFMAALDQTITAVALPTIVDDIGGQTGYSWVGTAYLLMSACVAPIYGKLSDLFGRKPVYYFAMFAFLLGSALCGAAQTFVWLAVCRGLQGIGGGGLIQISQITVSDITPLHLRGQYLGMIGATWGIASVVGPLVGGALTDGASWRWCFWINLPTGGIAAFIIFTFLKLNPTQKKTVRDIAATFDFLGLFFILAGVACLLVGFNSGQTAWDTAETIALLVVGGALIILALVHENFTKRNPIIPPRLFTVRTTMGILISTFLHGVAFFAGNYYLPVYFQVLGASAIMAGVKTMAYSFVSSVLASISGLLVAKTGRYRAIIWSSWVVMTLGYGLMIMLNERTSVALQEIYILIAALGVGPLFQVPLLVLQAAMPVQDMAMSTATFNLLRTLGGTIGISIGDAIYATDLQRRLRSIPGYHPSTGFGVTNDVRGLKNIQPAQLRMEVLGAYSRSLSLIWVVMTPIVFVGLLFVLPIRTYSLKRPSGPVQGQPKNTSQVPGTSSPAHSSTKV</sequence>
<dbReference type="PRINTS" id="PR01035">
    <property type="entry name" value="TCRTETA"/>
</dbReference>
<dbReference type="Gene3D" id="1.20.1250.20">
    <property type="entry name" value="MFS general substrate transporter like domains"/>
    <property type="match status" value="1"/>
</dbReference>
<keyword evidence="5 9" id="KW-0812">Transmembrane</keyword>
<dbReference type="FunFam" id="1.20.1720.10:FF:000013">
    <property type="entry name" value="Related to multidrug resistance proteins"/>
    <property type="match status" value="1"/>
</dbReference>
<keyword evidence="3" id="KW-0813">Transport</keyword>
<dbReference type="PANTHER" id="PTHR23501:SF102">
    <property type="entry name" value="DRUG TRANSPORTER, PUTATIVE (AFU_ORTHOLOGUE AFUA_3G08530)-RELATED"/>
    <property type="match status" value="1"/>
</dbReference>
<dbReference type="InterPro" id="IPR001958">
    <property type="entry name" value="Tet-R_TetA/multi-R_MdtG-like"/>
</dbReference>
<feature type="compositionally biased region" description="Polar residues" evidence="8">
    <location>
        <begin position="549"/>
        <end position="569"/>
    </location>
</feature>